<comment type="caution">
    <text evidence="3">The sequence shown here is derived from an EMBL/GenBank/DDBJ whole genome shotgun (WGS) entry which is preliminary data.</text>
</comment>
<evidence type="ECO:0000313" key="3">
    <source>
        <dbReference type="EMBL" id="GJD97412.1"/>
    </source>
</evidence>
<name>A0ABQ4S5H6_9HYPH</name>
<proteinExistence type="predicted"/>
<gene>
    <name evidence="3" type="ORF">OCOJLMKI_4642</name>
</gene>
<feature type="chain" id="PRO_5045436016" evidence="2">
    <location>
        <begin position="23"/>
        <end position="119"/>
    </location>
</feature>
<dbReference type="EMBL" id="BPQP01000089">
    <property type="protein sequence ID" value="GJD97412.1"/>
    <property type="molecule type" value="Genomic_DNA"/>
</dbReference>
<reference evidence="3" key="1">
    <citation type="journal article" date="2021" name="Front. Microbiol.">
        <title>Comprehensive Comparative Genomics and Phenotyping of Methylobacterium Species.</title>
        <authorList>
            <person name="Alessa O."/>
            <person name="Ogura Y."/>
            <person name="Fujitani Y."/>
            <person name="Takami H."/>
            <person name="Hayashi T."/>
            <person name="Sahin N."/>
            <person name="Tani A."/>
        </authorList>
    </citation>
    <scope>NUCLEOTIDE SEQUENCE</scope>
    <source>
        <strain evidence="3">DSM 19015</strain>
    </source>
</reference>
<organism evidence="3 4">
    <name type="scientific">Methylobacterium iners</name>
    <dbReference type="NCBI Taxonomy" id="418707"/>
    <lineage>
        <taxon>Bacteria</taxon>
        <taxon>Pseudomonadati</taxon>
        <taxon>Pseudomonadota</taxon>
        <taxon>Alphaproteobacteria</taxon>
        <taxon>Hyphomicrobiales</taxon>
        <taxon>Methylobacteriaceae</taxon>
        <taxon>Methylobacterium</taxon>
    </lineage>
</organism>
<dbReference type="Proteomes" id="UP001055125">
    <property type="component" value="Unassembled WGS sequence"/>
</dbReference>
<evidence type="ECO:0000256" key="1">
    <source>
        <dbReference type="SAM" id="MobiDB-lite"/>
    </source>
</evidence>
<feature type="compositionally biased region" description="Basic and acidic residues" evidence="1">
    <location>
        <begin position="83"/>
        <end position="105"/>
    </location>
</feature>
<accession>A0ABQ4S5H6</accession>
<evidence type="ECO:0000313" key="4">
    <source>
        <dbReference type="Proteomes" id="UP001055125"/>
    </source>
</evidence>
<feature type="region of interest" description="Disordered" evidence="1">
    <location>
        <begin position="36"/>
        <end position="105"/>
    </location>
</feature>
<reference evidence="3" key="2">
    <citation type="submission" date="2021-08" db="EMBL/GenBank/DDBJ databases">
        <authorList>
            <person name="Tani A."/>
            <person name="Ola A."/>
            <person name="Ogura Y."/>
            <person name="Katsura K."/>
            <person name="Hayashi T."/>
        </authorList>
    </citation>
    <scope>NUCLEOTIDE SEQUENCE</scope>
    <source>
        <strain evidence="3">DSM 19015</strain>
    </source>
</reference>
<keyword evidence="2" id="KW-0732">Signal</keyword>
<keyword evidence="4" id="KW-1185">Reference proteome</keyword>
<evidence type="ECO:0000256" key="2">
    <source>
        <dbReference type="SAM" id="SignalP"/>
    </source>
</evidence>
<sequence length="119" mass="11957">MRLATGLSAVLIALATTGSAYASSCTEQIATIERRLDSAGAERVTGKEPPGGPTSSGSDKALAQPPGGKPTDPSTTASVSGIKEARELIAKAKTQDKAGDVKGCEDTMTKAKEQAGALP</sequence>
<protein>
    <submittedName>
        <fullName evidence="3">Uncharacterized protein</fullName>
    </submittedName>
</protein>
<feature type="signal peptide" evidence="2">
    <location>
        <begin position="1"/>
        <end position="22"/>
    </location>
</feature>
<dbReference type="RefSeq" id="WP_238246477.1">
    <property type="nucleotide sequence ID" value="NZ_BPQP01000089.1"/>
</dbReference>